<dbReference type="AlphaFoldDB" id="A0A5D9CCI6"/>
<comment type="similarity">
    <text evidence="1 3">Belongs to the short-chain dehydrogenases/reductases (SDR) family.</text>
</comment>
<evidence type="ECO:0000313" key="4">
    <source>
        <dbReference type="EMBL" id="TZG29389.1"/>
    </source>
</evidence>
<dbReference type="PANTHER" id="PTHR45024">
    <property type="entry name" value="DEHYDROGENASES, SHORT CHAIN"/>
    <property type="match status" value="1"/>
</dbReference>
<dbReference type="SUPFAM" id="SSF51735">
    <property type="entry name" value="NAD(P)-binding Rossmann-fold domains"/>
    <property type="match status" value="1"/>
</dbReference>
<keyword evidence="5" id="KW-1185">Reference proteome</keyword>
<dbReference type="InterPro" id="IPR002347">
    <property type="entry name" value="SDR_fam"/>
</dbReference>
<organism evidence="4 5">
    <name type="scientific">Sphingomonas montanisoli</name>
    <dbReference type="NCBI Taxonomy" id="2606412"/>
    <lineage>
        <taxon>Bacteria</taxon>
        <taxon>Pseudomonadati</taxon>
        <taxon>Pseudomonadota</taxon>
        <taxon>Alphaproteobacteria</taxon>
        <taxon>Sphingomonadales</taxon>
        <taxon>Sphingomonadaceae</taxon>
        <taxon>Sphingomonas</taxon>
    </lineage>
</organism>
<dbReference type="InterPro" id="IPR036291">
    <property type="entry name" value="NAD(P)-bd_dom_sf"/>
</dbReference>
<dbReference type="Gene3D" id="3.40.50.720">
    <property type="entry name" value="NAD(P)-binding Rossmann-like Domain"/>
    <property type="match status" value="1"/>
</dbReference>
<protein>
    <submittedName>
        <fullName evidence="4">SDR family oxidoreductase</fullName>
    </submittedName>
</protein>
<dbReference type="Pfam" id="PF00106">
    <property type="entry name" value="adh_short"/>
    <property type="match status" value="1"/>
</dbReference>
<dbReference type="InterPro" id="IPR051687">
    <property type="entry name" value="Peroxisomal_Beta-Oxidation"/>
</dbReference>
<dbReference type="Proteomes" id="UP000322077">
    <property type="component" value="Unassembled WGS sequence"/>
</dbReference>
<dbReference type="PRINTS" id="PR00081">
    <property type="entry name" value="GDHRDH"/>
</dbReference>
<gene>
    <name evidence="4" type="ORF">FYJ91_04495</name>
</gene>
<dbReference type="GO" id="GO:0016491">
    <property type="term" value="F:oxidoreductase activity"/>
    <property type="evidence" value="ECO:0007669"/>
    <property type="project" value="UniProtKB-KW"/>
</dbReference>
<dbReference type="PANTHER" id="PTHR45024:SF2">
    <property type="entry name" value="SCP2 DOMAIN-CONTAINING PROTEIN"/>
    <property type="match status" value="1"/>
</dbReference>
<evidence type="ECO:0000256" key="2">
    <source>
        <dbReference type="ARBA" id="ARBA00023002"/>
    </source>
</evidence>
<dbReference type="RefSeq" id="WP_149521047.1">
    <property type="nucleotide sequence ID" value="NZ_VTOU01000001.1"/>
</dbReference>
<evidence type="ECO:0000256" key="1">
    <source>
        <dbReference type="ARBA" id="ARBA00006484"/>
    </source>
</evidence>
<reference evidence="4 5" key="1">
    <citation type="submission" date="2019-08" db="EMBL/GenBank/DDBJ databases">
        <authorList>
            <person name="Wang G."/>
            <person name="Xu Z."/>
        </authorList>
    </citation>
    <scope>NUCLEOTIDE SEQUENCE [LARGE SCALE GENOMIC DNA]</scope>
    <source>
        <strain evidence="4 5">ZX</strain>
    </source>
</reference>
<accession>A0A5D9CCI6</accession>
<dbReference type="PRINTS" id="PR00080">
    <property type="entry name" value="SDRFAMILY"/>
</dbReference>
<sequence>MSEELRFDGRVVLITGGARGMGRAHAELLASRGASVLISDVGIDLYGNGGDDSIVAEAVAAIRALGGTVEGHSADLMQEQGARNAVRRAIDLFGRIDALVHNAGFTLGSMPFEGESLDRLDKQLGVNVRAGYALVQEAWPHFQKQGGGSVILTGSTAMYGLPRSTPYSTAKAGYLGLARALAEEGATQAIRVNAIAPAGATRMSDNMPASAFRDWFTATMRPERVSPLVAWLAHPDCTISGETFVVGGGRVARTLFSETEGYVNPAMTIESLRDNQDAVMSADRQRPIPTFQSSMDIAMELFGFDPGGDAIGFSGKAAS</sequence>
<comment type="caution">
    <text evidence="4">The sequence shown here is derived from an EMBL/GenBank/DDBJ whole genome shotgun (WGS) entry which is preliminary data.</text>
</comment>
<dbReference type="EMBL" id="VTOU01000001">
    <property type="protein sequence ID" value="TZG29389.1"/>
    <property type="molecule type" value="Genomic_DNA"/>
</dbReference>
<evidence type="ECO:0000313" key="5">
    <source>
        <dbReference type="Proteomes" id="UP000322077"/>
    </source>
</evidence>
<keyword evidence="2" id="KW-0560">Oxidoreductase</keyword>
<name>A0A5D9CCI6_9SPHN</name>
<evidence type="ECO:0000256" key="3">
    <source>
        <dbReference type="RuleBase" id="RU000363"/>
    </source>
</evidence>
<proteinExistence type="inferred from homology"/>